<evidence type="ECO:0000256" key="2">
    <source>
        <dbReference type="SAM" id="Phobius"/>
    </source>
</evidence>
<feature type="region of interest" description="Disordered" evidence="1">
    <location>
        <begin position="139"/>
        <end position="164"/>
    </location>
</feature>
<evidence type="ECO:0000313" key="5">
    <source>
        <dbReference type="Proteomes" id="UP001146120"/>
    </source>
</evidence>
<protein>
    <recommendedName>
        <fullName evidence="3">K-box domain-containing protein</fullName>
    </recommendedName>
</protein>
<reference evidence="4" key="2">
    <citation type="journal article" date="2023" name="Microbiol Resour">
        <title>Decontamination and Annotation of the Draft Genome Sequence of the Oomycete Lagenidium giganteum ARSEF 373.</title>
        <authorList>
            <person name="Morgan W.R."/>
            <person name="Tartar A."/>
        </authorList>
    </citation>
    <scope>NUCLEOTIDE SEQUENCE</scope>
    <source>
        <strain evidence="4">ARSEF 373</strain>
    </source>
</reference>
<dbReference type="Pfam" id="PF01486">
    <property type="entry name" value="K-box"/>
    <property type="match status" value="1"/>
</dbReference>
<feature type="compositionally biased region" description="Basic and acidic residues" evidence="1">
    <location>
        <begin position="139"/>
        <end position="158"/>
    </location>
</feature>
<evidence type="ECO:0000256" key="1">
    <source>
        <dbReference type="SAM" id="MobiDB-lite"/>
    </source>
</evidence>
<keyword evidence="2" id="KW-1133">Transmembrane helix</keyword>
<feature type="region of interest" description="Disordered" evidence="1">
    <location>
        <begin position="1"/>
        <end position="23"/>
    </location>
</feature>
<dbReference type="InterPro" id="IPR002487">
    <property type="entry name" value="TF_Kbox"/>
</dbReference>
<feature type="compositionally biased region" description="Acidic residues" evidence="1">
    <location>
        <begin position="450"/>
        <end position="459"/>
    </location>
</feature>
<dbReference type="Proteomes" id="UP001146120">
    <property type="component" value="Unassembled WGS sequence"/>
</dbReference>
<name>A0AAV2Z1C9_9STRA</name>
<sequence length="475" mass="52882">MSRHRSPSAHASNGRRASQPAPTGYASTRIHVLVLLTVPVLLSTLAMQVRSASAHAFFDLANPVDSFLQTFRQWDSPTDATVDLRVGNVSVHRVRYMHHHQTDEDATDAAAARWDARAASSVVVTWEDHDVAVDAREERLHQHQHQHHGDAAGERTRDSNTVPSRKTDRQFVYEVQIWVNGWGFDAIWHASNRKVSTTDPFVVLGDLSPEHDLCFRVRLRVKQQRGFLSGFFATETDGPWSETVTLSPSNDQVLAAVFAFLLSNKAFFAVLAACIGLGMIVVLRLLVLYVWEALGASRCSTSACTANTSSTSASLTPRTPLKARRSSSGSSDTVLELEQEIEDLRQELADSETEVRRLMLLRGYGIDELSIDQLDSLENELRATMKRIRQQKLRRASTCDDVLDADLDSRASSETEPDFSDHELEAMGSDDEEGAHDSNHNSSGTLETVHEEDEEEDELLPPPRSGPFRLARVLF</sequence>
<proteinExistence type="predicted"/>
<feature type="transmembrane region" description="Helical" evidence="2">
    <location>
        <begin position="266"/>
        <end position="291"/>
    </location>
</feature>
<gene>
    <name evidence="4" type="ORF">N0F65_004678</name>
</gene>
<organism evidence="4 5">
    <name type="scientific">Lagenidium giganteum</name>
    <dbReference type="NCBI Taxonomy" id="4803"/>
    <lineage>
        <taxon>Eukaryota</taxon>
        <taxon>Sar</taxon>
        <taxon>Stramenopiles</taxon>
        <taxon>Oomycota</taxon>
        <taxon>Peronosporomycetes</taxon>
        <taxon>Pythiales</taxon>
        <taxon>Pythiaceae</taxon>
    </lineage>
</organism>
<feature type="compositionally biased region" description="Low complexity" evidence="1">
    <location>
        <begin position="304"/>
        <end position="314"/>
    </location>
</feature>
<feature type="compositionally biased region" description="Basic and acidic residues" evidence="1">
    <location>
        <begin position="407"/>
        <end position="425"/>
    </location>
</feature>
<comment type="caution">
    <text evidence="4">The sequence shown here is derived from an EMBL/GenBank/DDBJ whole genome shotgun (WGS) entry which is preliminary data.</text>
</comment>
<reference evidence="4" key="1">
    <citation type="submission" date="2022-11" db="EMBL/GenBank/DDBJ databases">
        <authorList>
            <person name="Morgan W.R."/>
            <person name="Tartar A."/>
        </authorList>
    </citation>
    <scope>NUCLEOTIDE SEQUENCE</scope>
    <source>
        <strain evidence="4">ARSEF 373</strain>
    </source>
</reference>
<evidence type="ECO:0000259" key="3">
    <source>
        <dbReference type="Pfam" id="PF01486"/>
    </source>
</evidence>
<dbReference type="GO" id="GO:0005634">
    <property type="term" value="C:nucleus"/>
    <property type="evidence" value="ECO:0007669"/>
    <property type="project" value="InterPro"/>
</dbReference>
<accession>A0AAV2Z1C9</accession>
<keyword evidence="5" id="KW-1185">Reference proteome</keyword>
<evidence type="ECO:0000313" key="4">
    <source>
        <dbReference type="EMBL" id="DBA00773.1"/>
    </source>
</evidence>
<feature type="region of interest" description="Disordered" evidence="1">
    <location>
        <begin position="407"/>
        <end position="475"/>
    </location>
</feature>
<dbReference type="GO" id="GO:0003700">
    <property type="term" value="F:DNA-binding transcription factor activity"/>
    <property type="evidence" value="ECO:0007669"/>
    <property type="project" value="InterPro"/>
</dbReference>
<feature type="domain" description="K-box" evidence="3">
    <location>
        <begin position="334"/>
        <end position="393"/>
    </location>
</feature>
<dbReference type="EMBL" id="DAKRPA010000058">
    <property type="protein sequence ID" value="DBA00773.1"/>
    <property type="molecule type" value="Genomic_DNA"/>
</dbReference>
<keyword evidence="2" id="KW-0812">Transmembrane</keyword>
<keyword evidence="2" id="KW-0472">Membrane</keyword>
<dbReference type="AlphaFoldDB" id="A0AAV2Z1C9"/>
<feature type="region of interest" description="Disordered" evidence="1">
    <location>
        <begin position="304"/>
        <end position="332"/>
    </location>
</feature>